<evidence type="ECO:0000259" key="1">
    <source>
        <dbReference type="Pfam" id="PF02926"/>
    </source>
</evidence>
<dbReference type="AlphaFoldDB" id="A0A183EM96"/>
<dbReference type="EMBL" id="UYRT01094206">
    <property type="protein sequence ID" value="VDN39447.1"/>
    <property type="molecule type" value="Genomic_DNA"/>
</dbReference>
<dbReference type="Pfam" id="PF02926">
    <property type="entry name" value="THUMP"/>
    <property type="match status" value="1"/>
</dbReference>
<dbReference type="Gene3D" id="3.30.2300.10">
    <property type="entry name" value="THUMP superfamily"/>
    <property type="match status" value="1"/>
</dbReference>
<dbReference type="Proteomes" id="UP000271098">
    <property type="component" value="Unassembled WGS sequence"/>
</dbReference>
<dbReference type="InterPro" id="IPR004114">
    <property type="entry name" value="THUMP_dom"/>
</dbReference>
<dbReference type="OrthoDB" id="367221at2759"/>
<reference evidence="4" key="1">
    <citation type="submission" date="2016-06" db="UniProtKB">
        <authorList>
            <consortium name="WormBaseParasite"/>
        </authorList>
    </citation>
    <scope>IDENTIFICATION</scope>
</reference>
<dbReference type="SUPFAM" id="SSF143437">
    <property type="entry name" value="THUMP domain-like"/>
    <property type="match status" value="1"/>
</dbReference>
<dbReference type="GO" id="GO:0006400">
    <property type="term" value="P:tRNA modification"/>
    <property type="evidence" value="ECO:0007669"/>
    <property type="project" value="InterPro"/>
</dbReference>
<dbReference type="GO" id="GO:0003723">
    <property type="term" value="F:RNA binding"/>
    <property type="evidence" value="ECO:0007669"/>
    <property type="project" value="InterPro"/>
</dbReference>
<keyword evidence="3" id="KW-1185">Reference proteome</keyword>
<name>A0A183EM96_9BILA</name>
<dbReference type="WBParaSite" id="GPUH_0002211401-mRNA-1">
    <property type="protein sequence ID" value="GPUH_0002211401-mRNA-1"/>
    <property type="gene ID" value="GPUH_0002211401"/>
</dbReference>
<organism evidence="4">
    <name type="scientific">Gongylonema pulchrum</name>
    <dbReference type="NCBI Taxonomy" id="637853"/>
    <lineage>
        <taxon>Eukaryota</taxon>
        <taxon>Metazoa</taxon>
        <taxon>Ecdysozoa</taxon>
        <taxon>Nematoda</taxon>
        <taxon>Chromadorea</taxon>
        <taxon>Rhabditida</taxon>
        <taxon>Spirurina</taxon>
        <taxon>Spiruromorpha</taxon>
        <taxon>Spiruroidea</taxon>
        <taxon>Gongylonematidae</taxon>
        <taxon>Gongylonema</taxon>
    </lineage>
</organism>
<evidence type="ECO:0000313" key="4">
    <source>
        <dbReference type="WBParaSite" id="GPUH_0002211401-mRNA-1"/>
    </source>
</evidence>
<proteinExistence type="predicted"/>
<dbReference type="PANTHER" id="PTHR13452">
    <property type="entry name" value="THUMP DOMAIN CONTAINING PROTEIN 1-RELATED"/>
    <property type="match status" value="1"/>
</dbReference>
<dbReference type="PANTHER" id="PTHR13452:SF10">
    <property type="entry name" value="THUMP DOMAIN-CONTAINING PROTEIN 1"/>
    <property type="match status" value="1"/>
</dbReference>
<dbReference type="CDD" id="cd11717">
    <property type="entry name" value="THUMP_THUMPD1_like"/>
    <property type="match status" value="1"/>
</dbReference>
<gene>
    <name evidence="2" type="ORF">GPUH_LOCUS22087</name>
</gene>
<sequence>MGSIRKRRRFFHVTVGVKKKYVESGTSGLLFTCSGNEKQAVREAYNVIEQTMERWRPAAERDDQKRADREQGDVADSIQHFSDQSWFFPSLFGCFHEASAGSRQRERCCRLLQRVWPVESTCRMDLLELDREISRMISRNFHGDGAGKWPTYSFEFKARNNDSLRRSDAMDMVALAMDQLAPAVRVSLDNPEITVVVQVIHKSVMLSCIQQFFQRRKLSLHSKD</sequence>
<dbReference type="InterPro" id="IPR040183">
    <property type="entry name" value="THUMPD1-like"/>
</dbReference>
<feature type="domain" description="THUMP" evidence="1">
    <location>
        <begin position="128"/>
        <end position="208"/>
    </location>
</feature>
<evidence type="ECO:0000313" key="2">
    <source>
        <dbReference type="EMBL" id="VDN39447.1"/>
    </source>
</evidence>
<evidence type="ECO:0000313" key="3">
    <source>
        <dbReference type="Proteomes" id="UP000271098"/>
    </source>
</evidence>
<reference evidence="2 3" key="2">
    <citation type="submission" date="2018-11" db="EMBL/GenBank/DDBJ databases">
        <authorList>
            <consortium name="Pathogen Informatics"/>
        </authorList>
    </citation>
    <scope>NUCLEOTIDE SEQUENCE [LARGE SCALE GENOMIC DNA]</scope>
</reference>
<accession>A0A183EM96</accession>
<protein>
    <submittedName>
        <fullName evidence="4">THUMP domain-containing protein</fullName>
    </submittedName>
</protein>